<sequence length="90" mass="10140">MTSDNENVGMKWIRTVGDNLTQEFSLAKITTAAETGDLRVLDTSTTSILNVFENKPELHRYLLIHRALIIDDELPILNLLLEVDASMARL</sequence>
<proteinExistence type="predicted"/>
<protein>
    <submittedName>
        <fullName evidence="1">Uncharacterized protein</fullName>
    </submittedName>
</protein>
<name>A0A2P5ESB6_TREOI</name>
<dbReference type="AlphaFoldDB" id="A0A2P5ESB6"/>
<evidence type="ECO:0000313" key="1">
    <source>
        <dbReference type="EMBL" id="PON88365.1"/>
    </source>
</evidence>
<evidence type="ECO:0000313" key="2">
    <source>
        <dbReference type="Proteomes" id="UP000237000"/>
    </source>
</evidence>
<dbReference type="InParanoid" id="A0A2P5ESB6"/>
<gene>
    <name evidence="1" type="ORF">TorRG33x02_159520</name>
</gene>
<dbReference type="Proteomes" id="UP000237000">
    <property type="component" value="Unassembled WGS sequence"/>
</dbReference>
<accession>A0A2P5ESB6</accession>
<reference evidence="2" key="1">
    <citation type="submission" date="2016-06" db="EMBL/GenBank/DDBJ databases">
        <title>Parallel loss of symbiosis genes in relatives of nitrogen-fixing non-legume Parasponia.</title>
        <authorList>
            <person name="Van Velzen R."/>
            <person name="Holmer R."/>
            <person name="Bu F."/>
            <person name="Rutten L."/>
            <person name="Van Zeijl A."/>
            <person name="Liu W."/>
            <person name="Santuari L."/>
            <person name="Cao Q."/>
            <person name="Sharma T."/>
            <person name="Shen D."/>
            <person name="Roswanjaya Y."/>
            <person name="Wardhani T."/>
            <person name="Kalhor M.S."/>
            <person name="Jansen J."/>
            <person name="Van den Hoogen J."/>
            <person name="Gungor B."/>
            <person name="Hartog M."/>
            <person name="Hontelez J."/>
            <person name="Verver J."/>
            <person name="Yang W.-C."/>
            <person name="Schijlen E."/>
            <person name="Repin R."/>
            <person name="Schilthuizen M."/>
            <person name="Schranz E."/>
            <person name="Heidstra R."/>
            <person name="Miyata K."/>
            <person name="Fedorova E."/>
            <person name="Kohlen W."/>
            <person name="Bisseling T."/>
            <person name="Smit S."/>
            <person name="Geurts R."/>
        </authorList>
    </citation>
    <scope>NUCLEOTIDE SEQUENCE [LARGE SCALE GENOMIC DNA]</scope>
    <source>
        <strain evidence="2">cv. RG33-2</strain>
    </source>
</reference>
<dbReference type="EMBL" id="JXTC01000107">
    <property type="protein sequence ID" value="PON88365.1"/>
    <property type="molecule type" value="Genomic_DNA"/>
</dbReference>
<keyword evidence="2" id="KW-1185">Reference proteome</keyword>
<comment type="caution">
    <text evidence="1">The sequence shown here is derived from an EMBL/GenBank/DDBJ whole genome shotgun (WGS) entry which is preliminary data.</text>
</comment>
<organism evidence="1 2">
    <name type="scientific">Trema orientale</name>
    <name type="common">Charcoal tree</name>
    <name type="synonym">Celtis orientalis</name>
    <dbReference type="NCBI Taxonomy" id="63057"/>
    <lineage>
        <taxon>Eukaryota</taxon>
        <taxon>Viridiplantae</taxon>
        <taxon>Streptophyta</taxon>
        <taxon>Embryophyta</taxon>
        <taxon>Tracheophyta</taxon>
        <taxon>Spermatophyta</taxon>
        <taxon>Magnoliopsida</taxon>
        <taxon>eudicotyledons</taxon>
        <taxon>Gunneridae</taxon>
        <taxon>Pentapetalae</taxon>
        <taxon>rosids</taxon>
        <taxon>fabids</taxon>
        <taxon>Rosales</taxon>
        <taxon>Cannabaceae</taxon>
        <taxon>Trema</taxon>
    </lineage>
</organism>